<evidence type="ECO:0000256" key="7">
    <source>
        <dbReference type="SAM" id="Phobius"/>
    </source>
</evidence>
<dbReference type="PANTHER" id="PTHR23517:SF13">
    <property type="entry name" value="MAJOR FACILITATOR SUPERFAMILY MFS_1"/>
    <property type="match status" value="1"/>
</dbReference>
<evidence type="ECO:0000256" key="3">
    <source>
        <dbReference type="ARBA" id="ARBA00022475"/>
    </source>
</evidence>
<dbReference type="PANTHER" id="PTHR23517">
    <property type="entry name" value="RESISTANCE PROTEIN MDTM, PUTATIVE-RELATED-RELATED"/>
    <property type="match status" value="1"/>
</dbReference>
<dbReference type="Proteomes" id="UP000011731">
    <property type="component" value="Unassembled WGS sequence"/>
</dbReference>
<keyword evidence="2" id="KW-0813">Transport</keyword>
<dbReference type="AlphaFoldDB" id="M2XQU1"/>
<feature type="transmembrane region" description="Helical" evidence="7">
    <location>
        <begin position="43"/>
        <end position="64"/>
    </location>
</feature>
<feature type="transmembrane region" description="Helical" evidence="7">
    <location>
        <begin position="247"/>
        <end position="267"/>
    </location>
</feature>
<feature type="transmembrane region" description="Helical" evidence="7">
    <location>
        <begin position="274"/>
        <end position="295"/>
    </location>
</feature>
<evidence type="ECO:0000256" key="1">
    <source>
        <dbReference type="ARBA" id="ARBA00004651"/>
    </source>
</evidence>
<sequence>MAHSSSHTLAFVAAVLAFAVVMMGTMLPTPLYAIYSHELGFDVLTTTIIYSVYAAGVIAALIIFGRWSDSVGRKPLLIAGAAFSISSAIAFLLAGSVWHLMIGRVLSGLSAGIYAGAATAAVVELAPASWKNRAPTVATVANIGGLGLGPLIAGLLAQHGPAPLHSPFIVDLILLAVVVLGIWYITDPVDAAPGARLTFQRLSVPVDMRGVFTRAAIAAFAGFAVMGSFAGVAPLFVSQIIGIESHAVAGGLVATLLLCSALAQVLGQGMATESALIVGCVLLVIGVLIVLGGLAAGAFTLLLAGAVLSGVGQGLSFSKGLAAVVAASPTHCRAQVTSTYFLVAYVAISLPIVGQGFAAARWGLQTAGEILNIAVALLILVALGWTIVEAHRMAPLGR</sequence>
<comment type="caution">
    <text evidence="9">The sequence shown here is derived from an EMBL/GenBank/DDBJ whole genome shotgun (WGS) entry which is preliminary data.</text>
</comment>
<dbReference type="EMBL" id="AOEX01000101">
    <property type="protein sequence ID" value="EME51520.1"/>
    <property type="molecule type" value="Genomic_DNA"/>
</dbReference>
<keyword evidence="10" id="KW-1185">Reference proteome</keyword>
<feature type="transmembrane region" description="Helical" evidence="7">
    <location>
        <begin position="168"/>
        <end position="186"/>
    </location>
</feature>
<feature type="transmembrane region" description="Helical" evidence="7">
    <location>
        <begin position="339"/>
        <end position="358"/>
    </location>
</feature>
<dbReference type="GO" id="GO:0005886">
    <property type="term" value="C:plasma membrane"/>
    <property type="evidence" value="ECO:0007669"/>
    <property type="project" value="UniProtKB-SubCell"/>
</dbReference>
<dbReference type="InterPro" id="IPR036259">
    <property type="entry name" value="MFS_trans_sf"/>
</dbReference>
<feature type="transmembrane region" description="Helical" evidence="7">
    <location>
        <begin position="105"/>
        <end position="125"/>
    </location>
</feature>
<dbReference type="Pfam" id="PF07690">
    <property type="entry name" value="MFS_1"/>
    <property type="match status" value="1"/>
</dbReference>
<evidence type="ECO:0000256" key="4">
    <source>
        <dbReference type="ARBA" id="ARBA00022692"/>
    </source>
</evidence>
<dbReference type="GO" id="GO:0022857">
    <property type="term" value="F:transmembrane transporter activity"/>
    <property type="evidence" value="ECO:0007669"/>
    <property type="project" value="InterPro"/>
</dbReference>
<feature type="transmembrane region" description="Helical" evidence="7">
    <location>
        <begin position="370"/>
        <end position="388"/>
    </location>
</feature>
<name>M2XQU1_9NOCA</name>
<dbReference type="InterPro" id="IPR050171">
    <property type="entry name" value="MFS_Transporters"/>
</dbReference>
<dbReference type="PROSITE" id="PS50850">
    <property type="entry name" value="MFS"/>
    <property type="match status" value="1"/>
</dbReference>
<gene>
    <name evidence="9" type="ORF">G352_25492</name>
</gene>
<evidence type="ECO:0000259" key="8">
    <source>
        <dbReference type="PROSITE" id="PS50850"/>
    </source>
</evidence>
<evidence type="ECO:0000256" key="2">
    <source>
        <dbReference type="ARBA" id="ARBA00022448"/>
    </source>
</evidence>
<feature type="transmembrane region" description="Helical" evidence="7">
    <location>
        <begin position="217"/>
        <end position="241"/>
    </location>
</feature>
<dbReference type="PATRIC" id="fig|1278076.4.peg.5227"/>
<keyword evidence="6 7" id="KW-0472">Membrane</keyword>
<keyword evidence="4 7" id="KW-0812">Transmembrane</keyword>
<dbReference type="RefSeq" id="WP_003939156.1">
    <property type="nucleotide sequence ID" value="NZ_AOEX01000101.1"/>
</dbReference>
<organism evidence="9 10">
    <name type="scientific">Rhodococcus ruber BKS 20-38</name>
    <dbReference type="NCBI Taxonomy" id="1278076"/>
    <lineage>
        <taxon>Bacteria</taxon>
        <taxon>Bacillati</taxon>
        <taxon>Actinomycetota</taxon>
        <taxon>Actinomycetes</taxon>
        <taxon>Mycobacteriales</taxon>
        <taxon>Nocardiaceae</taxon>
        <taxon>Rhodococcus</taxon>
    </lineage>
</organism>
<evidence type="ECO:0000313" key="10">
    <source>
        <dbReference type="Proteomes" id="UP000011731"/>
    </source>
</evidence>
<proteinExistence type="predicted"/>
<evidence type="ECO:0000313" key="9">
    <source>
        <dbReference type="EMBL" id="EME51520.1"/>
    </source>
</evidence>
<feature type="transmembrane region" description="Helical" evidence="7">
    <location>
        <begin position="301"/>
        <end position="327"/>
    </location>
</feature>
<dbReference type="InterPro" id="IPR011701">
    <property type="entry name" value="MFS"/>
</dbReference>
<protein>
    <submittedName>
        <fullName evidence="9">Permease, MFS superfamily protein</fullName>
    </submittedName>
</protein>
<accession>M2XQU1</accession>
<feature type="transmembrane region" description="Helical" evidence="7">
    <location>
        <begin position="137"/>
        <end position="156"/>
    </location>
</feature>
<feature type="domain" description="Major facilitator superfamily (MFS) profile" evidence="8">
    <location>
        <begin position="9"/>
        <end position="392"/>
    </location>
</feature>
<evidence type="ECO:0000256" key="5">
    <source>
        <dbReference type="ARBA" id="ARBA00022989"/>
    </source>
</evidence>
<keyword evidence="3" id="KW-1003">Cell membrane</keyword>
<reference evidence="9 10" key="1">
    <citation type="journal article" date="2013" name="Genome Announc.">
        <title>Draft Genome Sequence of Rhodococcus ruber Strain BKS 20-38.</title>
        <authorList>
            <person name="Bala M."/>
            <person name="Kumar S."/>
            <person name="Raghava G.P."/>
            <person name="Mayilraj S."/>
        </authorList>
    </citation>
    <scope>NUCLEOTIDE SEQUENCE [LARGE SCALE GENOMIC DNA]</scope>
    <source>
        <strain evidence="9 10">BKS 20-38</strain>
    </source>
</reference>
<comment type="subcellular location">
    <subcellularLocation>
        <location evidence="1">Cell membrane</location>
        <topology evidence="1">Multi-pass membrane protein</topology>
    </subcellularLocation>
</comment>
<evidence type="ECO:0000256" key="6">
    <source>
        <dbReference type="ARBA" id="ARBA00023136"/>
    </source>
</evidence>
<dbReference type="Gene3D" id="1.20.1250.20">
    <property type="entry name" value="MFS general substrate transporter like domains"/>
    <property type="match status" value="1"/>
</dbReference>
<dbReference type="SUPFAM" id="SSF103473">
    <property type="entry name" value="MFS general substrate transporter"/>
    <property type="match status" value="1"/>
</dbReference>
<feature type="transmembrane region" description="Helical" evidence="7">
    <location>
        <begin position="76"/>
        <end position="99"/>
    </location>
</feature>
<dbReference type="InterPro" id="IPR020846">
    <property type="entry name" value="MFS_dom"/>
</dbReference>
<keyword evidence="5 7" id="KW-1133">Transmembrane helix</keyword>